<organism evidence="1">
    <name type="scientific">Blackfly microvirus SF02</name>
    <dbReference type="NCBI Taxonomy" id="2576452"/>
    <lineage>
        <taxon>Viruses</taxon>
        <taxon>Monodnaviria</taxon>
        <taxon>Sangervirae</taxon>
        <taxon>Phixviricota</taxon>
        <taxon>Malgrandaviricetes</taxon>
        <taxon>Petitvirales</taxon>
        <taxon>Microviridae</taxon>
        <taxon>Microvirus</taxon>
    </lineage>
</organism>
<accession>A0A4P8PTS6</accession>
<proteinExistence type="predicted"/>
<dbReference type="EMBL" id="MK249182">
    <property type="protein sequence ID" value="QCQ84874.1"/>
    <property type="molecule type" value="Genomic_DNA"/>
</dbReference>
<protein>
    <submittedName>
        <fullName evidence="1">Uncharacterized protein</fullName>
    </submittedName>
</protein>
<dbReference type="Proteomes" id="UP000323406">
    <property type="component" value="Segment"/>
</dbReference>
<evidence type="ECO:0000313" key="1">
    <source>
        <dbReference type="EMBL" id="QCQ84874.1"/>
    </source>
</evidence>
<sequence>MSSLILRLRLPRMYNRGFGLARRGRTGHVAGAGYACAELKRAKRALWSEATCILGLLSSNMLTDSDWRV</sequence>
<reference evidence="1" key="1">
    <citation type="submission" date="2018-12" db="EMBL/GenBank/DDBJ databases">
        <title>Singled stranded DNA viruses identified in blackflies (Austrosimulium ungulatum) sampled in New Zealand.</title>
        <authorList>
            <person name="Kraberger S."/>
            <person name="Fontenele R.S."/>
            <person name="Schmidlin K."/>
            <person name="Walters M."/>
            <person name="Varsani A."/>
        </authorList>
    </citation>
    <scope>NUCLEOTIDE SEQUENCE [LARGE SCALE GENOMIC DNA]</scope>
    <source>
        <strain evidence="1">110</strain>
    </source>
</reference>
<name>A0A4P8PTS6_9VIRU</name>